<comment type="function">
    <text evidence="5">Involved in the maturation of [NiFe] hydrogenases. Required for nickel insertion into the metal center of the hydrogenase.</text>
</comment>
<feature type="binding site" evidence="5">
    <location>
        <position position="87"/>
    </location>
    <ligand>
        <name>Zn(2+)</name>
        <dbReference type="ChEBI" id="CHEBI:29105"/>
    </ligand>
</feature>
<dbReference type="PANTHER" id="PTHR34535:SF3">
    <property type="entry name" value="HYDROGENASE MATURATION FACTOR HYPA"/>
    <property type="match status" value="1"/>
</dbReference>
<proteinExistence type="inferred from homology"/>
<reference evidence="7 8" key="1">
    <citation type="submission" date="2016-10" db="EMBL/GenBank/DDBJ databases">
        <title>Genome sequence of Streptomyces sp. MUSC 1.</title>
        <authorList>
            <person name="Lee L.-H."/>
            <person name="Ser H.-L."/>
            <person name="Law J.W.-F."/>
        </authorList>
    </citation>
    <scope>NUCLEOTIDE SEQUENCE [LARGE SCALE GENOMIC DNA]</scope>
    <source>
        <strain evidence="7 8">MUSC 1</strain>
    </source>
</reference>
<dbReference type="RefSeq" id="WP_071383209.1">
    <property type="nucleotide sequence ID" value="NZ_MLYO01000041.1"/>
</dbReference>
<feature type="binding site" evidence="5">
    <location>
        <position position="73"/>
    </location>
    <ligand>
        <name>Zn(2+)</name>
        <dbReference type="ChEBI" id="CHEBI:29105"/>
    </ligand>
</feature>
<evidence type="ECO:0000313" key="8">
    <source>
        <dbReference type="Proteomes" id="UP000179642"/>
    </source>
</evidence>
<keyword evidence="4 5" id="KW-0862">Zinc</keyword>
<keyword evidence="2 5" id="KW-0533">Nickel</keyword>
<gene>
    <name evidence="5" type="primary">hypA</name>
    <name evidence="7" type="ORF">BIV23_25120</name>
</gene>
<name>A0A1S2Q9F2_9ACTN</name>
<feature type="binding site" evidence="5">
    <location>
        <position position="70"/>
    </location>
    <ligand>
        <name>Zn(2+)</name>
        <dbReference type="ChEBI" id="CHEBI:29105"/>
    </ligand>
</feature>
<dbReference type="InterPro" id="IPR000688">
    <property type="entry name" value="HypA/HybF"/>
</dbReference>
<feature type="compositionally biased region" description="Basic and acidic residues" evidence="6">
    <location>
        <begin position="123"/>
        <end position="132"/>
    </location>
</feature>
<dbReference type="HAMAP" id="MF_00213">
    <property type="entry name" value="HypA_HybF"/>
    <property type="match status" value="1"/>
</dbReference>
<dbReference type="GO" id="GO:0016151">
    <property type="term" value="F:nickel cation binding"/>
    <property type="evidence" value="ECO:0007669"/>
    <property type="project" value="UniProtKB-UniRule"/>
</dbReference>
<dbReference type="Gene3D" id="3.30.2320.80">
    <property type="match status" value="1"/>
</dbReference>
<dbReference type="OrthoDB" id="288014at2"/>
<keyword evidence="3 5" id="KW-0479">Metal-binding</keyword>
<evidence type="ECO:0000313" key="7">
    <source>
        <dbReference type="EMBL" id="OIK02136.1"/>
    </source>
</evidence>
<feature type="binding site" evidence="5">
    <location>
        <position position="2"/>
    </location>
    <ligand>
        <name>Ni(2+)</name>
        <dbReference type="ChEBI" id="CHEBI:49786"/>
    </ligand>
</feature>
<accession>A0A1S2Q9F2</accession>
<dbReference type="Pfam" id="PF01155">
    <property type="entry name" value="HypA"/>
    <property type="match status" value="1"/>
</dbReference>
<dbReference type="Proteomes" id="UP000179642">
    <property type="component" value="Unassembled WGS sequence"/>
</dbReference>
<dbReference type="GO" id="GO:0008270">
    <property type="term" value="F:zinc ion binding"/>
    <property type="evidence" value="ECO:0007669"/>
    <property type="project" value="UniProtKB-UniRule"/>
</dbReference>
<evidence type="ECO:0000256" key="2">
    <source>
        <dbReference type="ARBA" id="ARBA00022596"/>
    </source>
</evidence>
<dbReference type="PIRSF" id="PIRSF004761">
    <property type="entry name" value="Hydrgn_mat_HypA"/>
    <property type="match status" value="1"/>
</dbReference>
<evidence type="ECO:0000256" key="5">
    <source>
        <dbReference type="HAMAP-Rule" id="MF_00213"/>
    </source>
</evidence>
<sequence length="132" mass="13691">MHELSIATAVVDEVRPLAGADVVRSVTLRIGELAAVVPEALEFAFAVAAEGTALAGAELRIDTVEGRARCDGCGREGPTGMPPVLWCEACARPLVLLSGRELEIVRLVTAPGPGPVPAAPAASDKERSPTRR</sequence>
<dbReference type="AlphaFoldDB" id="A0A1S2Q9F2"/>
<dbReference type="PANTHER" id="PTHR34535">
    <property type="entry name" value="HYDROGENASE MATURATION FACTOR HYPA"/>
    <property type="match status" value="1"/>
</dbReference>
<evidence type="ECO:0000256" key="6">
    <source>
        <dbReference type="SAM" id="MobiDB-lite"/>
    </source>
</evidence>
<evidence type="ECO:0000256" key="3">
    <source>
        <dbReference type="ARBA" id="ARBA00022723"/>
    </source>
</evidence>
<dbReference type="GO" id="GO:0051604">
    <property type="term" value="P:protein maturation"/>
    <property type="evidence" value="ECO:0007669"/>
    <property type="project" value="InterPro"/>
</dbReference>
<comment type="caution">
    <text evidence="7">The sequence shown here is derived from an EMBL/GenBank/DDBJ whole genome shotgun (WGS) entry which is preliminary data.</text>
</comment>
<feature type="binding site" evidence="5">
    <location>
        <position position="90"/>
    </location>
    <ligand>
        <name>Zn(2+)</name>
        <dbReference type="ChEBI" id="CHEBI:29105"/>
    </ligand>
</feature>
<organism evidence="7 8">
    <name type="scientific">Streptomyces monashensis</name>
    <dbReference type="NCBI Taxonomy" id="1678012"/>
    <lineage>
        <taxon>Bacteria</taxon>
        <taxon>Bacillati</taxon>
        <taxon>Actinomycetota</taxon>
        <taxon>Actinomycetes</taxon>
        <taxon>Kitasatosporales</taxon>
        <taxon>Streptomycetaceae</taxon>
        <taxon>Streptomyces</taxon>
    </lineage>
</organism>
<protein>
    <recommendedName>
        <fullName evidence="5">Hydrogenase maturation factor HypA</fullName>
    </recommendedName>
</protein>
<keyword evidence="8" id="KW-1185">Reference proteome</keyword>
<dbReference type="InterPro" id="IPR020538">
    <property type="entry name" value="Hydgase_Ni_incorp_HypA/HybF_CS"/>
</dbReference>
<dbReference type="EMBL" id="MLYO01000041">
    <property type="protein sequence ID" value="OIK02136.1"/>
    <property type="molecule type" value="Genomic_DNA"/>
</dbReference>
<dbReference type="PROSITE" id="PS01249">
    <property type="entry name" value="HYPA"/>
    <property type="match status" value="1"/>
</dbReference>
<feature type="region of interest" description="Disordered" evidence="6">
    <location>
        <begin position="111"/>
        <end position="132"/>
    </location>
</feature>
<evidence type="ECO:0000256" key="4">
    <source>
        <dbReference type="ARBA" id="ARBA00022833"/>
    </source>
</evidence>
<evidence type="ECO:0000256" key="1">
    <source>
        <dbReference type="ARBA" id="ARBA00010748"/>
    </source>
</evidence>
<comment type="similarity">
    <text evidence="1 5">Belongs to the HypA/HybF family.</text>
</comment>